<dbReference type="Gene3D" id="3.40.390.10">
    <property type="entry name" value="Collagenase (Catalytic Domain)"/>
    <property type="match status" value="1"/>
</dbReference>
<gene>
    <name evidence="1" type="ORF">EJ02DRAFT_424316</name>
</gene>
<dbReference type="InterPro" id="IPR024079">
    <property type="entry name" value="MetalloPept_cat_dom_sf"/>
</dbReference>
<dbReference type="GO" id="GO:0008237">
    <property type="term" value="F:metallopeptidase activity"/>
    <property type="evidence" value="ECO:0007669"/>
    <property type="project" value="InterPro"/>
</dbReference>
<name>A0A6A5SN67_9PLEO</name>
<sequence>MVHHIIVPACSDRPGDDHINICPAFWNWHVKQRVYELAVPTQPTNEAVDVKYRGYGYILLHELLHSQNGSLDIQDTVKDEFGKTSTCRGYGHYCVLKYAQKNPDNARGNADTYALFALAAYYGIDKYQTNPDLFNT</sequence>
<reference evidence="1" key="1">
    <citation type="journal article" date="2020" name="Stud. Mycol.">
        <title>101 Dothideomycetes genomes: a test case for predicting lifestyles and emergence of pathogens.</title>
        <authorList>
            <person name="Haridas S."/>
            <person name="Albert R."/>
            <person name="Binder M."/>
            <person name="Bloem J."/>
            <person name="Labutti K."/>
            <person name="Salamov A."/>
            <person name="Andreopoulos B."/>
            <person name="Baker S."/>
            <person name="Barry K."/>
            <person name="Bills G."/>
            <person name="Bluhm B."/>
            <person name="Cannon C."/>
            <person name="Castanera R."/>
            <person name="Culley D."/>
            <person name="Daum C."/>
            <person name="Ezra D."/>
            <person name="Gonzalez J."/>
            <person name="Henrissat B."/>
            <person name="Kuo A."/>
            <person name="Liang C."/>
            <person name="Lipzen A."/>
            <person name="Lutzoni F."/>
            <person name="Magnuson J."/>
            <person name="Mondo S."/>
            <person name="Nolan M."/>
            <person name="Ohm R."/>
            <person name="Pangilinan J."/>
            <person name="Park H.-J."/>
            <person name="Ramirez L."/>
            <person name="Alfaro M."/>
            <person name="Sun H."/>
            <person name="Tritt A."/>
            <person name="Yoshinaga Y."/>
            <person name="Zwiers L.-H."/>
            <person name="Turgeon B."/>
            <person name="Goodwin S."/>
            <person name="Spatafora J."/>
            <person name="Crous P."/>
            <person name="Grigoriev I."/>
        </authorList>
    </citation>
    <scope>NUCLEOTIDE SEQUENCE</scope>
    <source>
        <strain evidence="1">CBS 161.51</strain>
    </source>
</reference>
<organism evidence="1 2">
    <name type="scientific">Clathrospora elynae</name>
    <dbReference type="NCBI Taxonomy" id="706981"/>
    <lineage>
        <taxon>Eukaryota</taxon>
        <taxon>Fungi</taxon>
        <taxon>Dikarya</taxon>
        <taxon>Ascomycota</taxon>
        <taxon>Pezizomycotina</taxon>
        <taxon>Dothideomycetes</taxon>
        <taxon>Pleosporomycetidae</taxon>
        <taxon>Pleosporales</taxon>
        <taxon>Diademaceae</taxon>
        <taxon>Clathrospora</taxon>
    </lineage>
</organism>
<accession>A0A6A5SN67</accession>
<evidence type="ECO:0008006" key="3">
    <source>
        <dbReference type="Google" id="ProtNLM"/>
    </source>
</evidence>
<protein>
    <recommendedName>
        <fullName evidence="3">Lysine-specific metallo-endopeptidase domain-containing protein</fullName>
    </recommendedName>
</protein>
<dbReference type="AlphaFoldDB" id="A0A6A5SN67"/>
<keyword evidence="2" id="KW-1185">Reference proteome</keyword>
<dbReference type="SUPFAM" id="SSF55486">
    <property type="entry name" value="Metalloproteases ('zincins'), catalytic domain"/>
    <property type="match status" value="1"/>
</dbReference>
<evidence type="ECO:0000313" key="1">
    <source>
        <dbReference type="EMBL" id="KAF1940016.1"/>
    </source>
</evidence>
<dbReference type="EMBL" id="ML976070">
    <property type="protein sequence ID" value="KAF1940016.1"/>
    <property type="molecule type" value="Genomic_DNA"/>
</dbReference>
<proteinExistence type="predicted"/>
<evidence type="ECO:0000313" key="2">
    <source>
        <dbReference type="Proteomes" id="UP000800038"/>
    </source>
</evidence>
<dbReference type="Proteomes" id="UP000800038">
    <property type="component" value="Unassembled WGS sequence"/>
</dbReference>
<dbReference type="OrthoDB" id="3776587at2759"/>